<proteinExistence type="predicted"/>
<dbReference type="Proteomes" id="UP000311919">
    <property type="component" value="Unassembled WGS sequence"/>
</dbReference>
<accession>A0A4Z2DP98</accession>
<name>A0A4Z2DP98_SCHJA</name>
<evidence type="ECO:0000313" key="1">
    <source>
        <dbReference type="EMBL" id="TNN18227.1"/>
    </source>
</evidence>
<evidence type="ECO:0000313" key="2">
    <source>
        <dbReference type="Proteomes" id="UP000311919"/>
    </source>
</evidence>
<organism evidence="1 2">
    <name type="scientific">Schistosoma japonicum</name>
    <name type="common">Blood fluke</name>
    <dbReference type="NCBI Taxonomy" id="6182"/>
    <lineage>
        <taxon>Eukaryota</taxon>
        <taxon>Metazoa</taxon>
        <taxon>Spiralia</taxon>
        <taxon>Lophotrochozoa</taxon>
        <taxon>Platyhelminthes</taxon>
        <taxon>Trematoda</taxon>
        <taxon>Digenea</taxon>
        <taxon>Strigeidida</taxon>
        <taxon>Schistosomatoidea</taxon>
        <taxon>Schistosomatidae</taxon>
        <taxon>Schistosoma</taxon>
    </lineage>
</organism>
<gene>
    <name evidence="1" type="ORF">EWB00_010520</name>
</gene>
<protein>
    <submittedName>
        <fullName evidence="1">Uncharacterized protein</fullName>
    </submittedName>
</protein>
<dbReference type="AlphaFoldDB" id="A0A4Z2DP98"/>
<sequence>MSSMRCMIRLVSSLQVTNQEHFSYKADPSNSKHCCMLLIINCHHIMMRFLLSFIKFVPNYSDILAKDLWVANGTPDMKE</sequence>
<dbReference type="EMBL" id="SKCS01000080">
    <property type="protein sequence ID" value="TNN18227.1"/>
    <property type="molecule type" value="Genomic_DNA"/>
</dbReference>
<keyword evidence="2" id="KW-1185">Reference proteome</keyword>
<comment type="caution">
    <text evidence="1">The sequence shown here is derived from an EMBL/GenBank/DDBJ whole genome shotgun (WGS) entry which is preliminary data.</text>
</comment>
<reference evidence="1 2" key="1">
    <citation type="submission" date="2019-03" db="EMBL/GenBank/DDBJ databases">
        <title>An improved genome assembly of the fluke Schistosoma japonicum.</title>
        <authorList>
            <person name="Hu W."/>
            <person name="Luo F."/>
            <person name="Yin M."/>
            <person name="Mo X."/>
            <person name="Sun C."/>
            <person name="Wu Q."/>
            <person name="Zhu B."/>
            <person name="Xiang M."/>
            <person name="Wang J."/>
            <person name="Wang Y."/>
            <person name="Zhang T."/>
            <person name="Xu B."/>
            <person name="Zheng H."/>
            <person name="Feng Z."/>
        </authorList>
    </citation>
    <scope>NUCLEOTIDE SEQUENCE [LARGE SCALE GENOMIC DNA]</scope>
    <source>
        <strain evidence="1">HuSjv2</strain>
        <tissue evidence="1">Worms</tissue>
    </source>
</reference>